<accession>A0ABQ0P0C2</accession>
<dbReference type="Proteomes" id="UP001062901">
    <property type="component" value="Unassembled WGS sequence"/>
</dbReference>
<sequence length="133" mass="15530">MHSLCVFSSKDNSYIGKISSDILNDLSRFPRPFRTEMFFIEVNMENIPHASVIGRERIIISRDRISRIGKYSSYLEIEAIFLNDIYNFIVEISVSYLKEIYCGEMIKEIDVAKNIHFENGIDHKKEERDALGM</sequence>
<gene>
    <name evidence="1" type="ORF">AA15669_1641</name>
</gene>
<organism evidence="1 2">
    <name type="scientific">Saccharibacter floricola DSM 15669</name>
    <dbReference type="NCBI Taxonomy" id="1123227"/>
    <lineage>
        <taxon>Bacteria</taxon>
        <taxon>Pseudomonadati</taxon>
        <taxon>Pseudomonadota</taxon>
        <taxon>Alphaproteobacteria</taxon>
        <taxon>Acetobacterales</taxon>
        <taxon>Acetobacteraceae</taxon>
        <taxon>Saccharibacter</taxon>
    </lineage>
</organism>
<evidence type="ECO:0000313" key="2">
    <source>
        <dbReference type="Proteomes" id="UP001062901"/>
    </source>
</evidence>
<evidence type="ECO:0000313" key="1">
    <source>
        <dbReference type="EMBL" id="GBQ08058.1"/>
    </source>
</evidence>
<proteinExistence type="predicted"/>
<comment type="caution">
    <text evidence="1">The sequence shown here is derived from an EMBL/GenBank/DDBJ whole genome shotgun (WGS) entry which is preliminary data.</text>
</comment>
<protein>
    <submittedName>
        <fullName evidence="1">Uncharacterized protein</fullName>
    </submittedName>
</protein>
<dbReference type="EMBL" id="BAQD01000061">
    <property type="protein sequence ID" value="GBQ08058.1"/>
    <property type="molecule type" value="Genomic_DNA"/>
</dbReference>
<name>A0ABQ0P0C2_9PROT</name>
<reference evidence="1" key="1">
    <citation type="submission" date="2013-04" db="EMBL/GenBank/DDBJ databases">
        <title>The genome sequencing project of 58 acetic acid bacteria.</title>
        <authorList>
            <person name="Okamoto-Kainuma A."/>
            <person name="Ishikawa M."/>
            <person name="Umino S."/>
            <person name="Koizumi Y."/>
            <person name="Shiwa Y."/>
            <person name="Yoshikawa H."/>
            <person name="Matsutani M."/>
            <person name="Matsushita K."/>
        </authorList>
    </citation>
    <scope>NUCLEOTIDE SEQUENCE</scope>
    <source>
        <strain evidence="1">DSM 15669</strain>
    </source>
</reference>
<keyword evidence="2" id="KW-1185">Reference proteome</keyword>